<organism evidence="3 4">
    <name type="scientific">Paludisphaera mucosa</name>
    <dbReference type="NCBI Taxonomy" id="3030827"/>
    <lineage>
        <taxon>Bacteria</taxon>
        <taxon>Pseudomonadati</taxon>
        <taxon>Planctomycetota</taxon>
        <taxon>Planctomycetia</taxon>
        <taxon>Isosphaerales</taxon>
        <taxon>Isosphaeraceae</taxon>
        <taxon>Paludisphaera</taxon>
    </lineage>
</organism>
<name>A0ABT6F6B1_9BACT</name>
<dbReference type="SUPFAM" id="SSF56281">
    <property type="entry name" value="Metallo-hydrolase/oxidoreductase"/>
    <property type="match status" value="1"/>
</dbReference>
<dbReference type="InterPro" id="IPR050114">
    <property type="entry name" value="UPF0173_UPF0282_UlaG_hydrolase"/>
</dbReference>
<feature type="domain" description="Metallo-beta-lactamase" evidence="2">
    <location>
        <begin position="31"/>
        <end position="241"/>
    </location>
</feature>
<gene>
    <name evidence="3" type="ORF">PZE19_04725</name>
</gene>
<dbReference type="PANTHER" id="PTHR43546">
    <property type="entry name" value="UPF0173 METAL-DEPENDENT HYDROLASE MJ1163-RELATED"/>
    <property type="match status" value="1"/>
</dbReference>
<proteinExistence type="predicted"/>
<evidence type="ECO:0000313" key="4">
    <source>
        <dbReference type="Proteomes" id="UP001216907"/>
    </source>
</evidence>
<keyword evidence="1" id="KW-0378">Hydrolase</keyword>
<protein>
    <submittedName>
        <fullName evidence="3">MBL fold metallo-hydrolase</fullName>
    </submittedName>
</protein>
<dbReference type="Pfam" id="PF12706">
    <property type="entry name" value="Lactamase_B_2"/>
    <property type="match status" value="1"/>
</dbReference>
<accession>A0ABT6F6B1</accession>
<dbReference type="Gene3D" id="3.60.15.10">
    <property type="entry name" value="Ribonuclease Z/Hydroxyacylglutathione hydrolase-like"/>
    <property type="match status" value="1"/>
</dbReference>
<dbReference type="RefSeq" id="WP_277860344.1">
    <property type="nucleotide sequence ID" value="NZ_JARRAG010000001.1"/>
</dbReference>
<evidence type="ECO:0000313" key="3">
    <source>
        <dbReference type="EMBL" id="MDG3003062.1"/>
    </source>
</evidence>
<dbReference type="PANTHER" id="PTHR43546:SF9">
    <property type="entry name" value="L-ASCORBATE-6-PHOSPHATE LACTONASE ULAG-RELATED"/>
    <property type="match status" value="1"/>
</dbReference>
<evidence type="ECO:0000256" key="1">
    <source>
        <dbReference type="ARBA" id="ARBA00022801"/>
    </source>
</evidence>
<reference evidence="3 4" key="1">
    <citation type="submission" date="2023-03" db="EMBL/GenBank/DDBJ databases">
        <title>Paludisphaera mucosa sp. nov. a novel planctomycete from northern fen.</title>
        <authorList>
            <person name="Ivanova A."/>
        </authorList>
    </citation>
    <scope>NUCLEOTIDE SEQUENCE [LARGE SCALE GENOMIC DNA]</scope>
    <source>
        <strain evidence="3 4">Pla2</strain>
    </source>
</reference>
<dbReference type="Proteomes" id="UP001216907">
    <property type="component" value="Unassembled WGS sequence"/>
</dbReference>
<sequence length="281" mass="30811">MIEPVRKGAELVREIEETVAPPTGVFVWWTGQSGYLIKSAQGLLAVDLYLSEHLSRKYQDTPRPHVRMTTSPLNGEDLRDVDLMLASHKHSDHLDPGTVPALLAASPSAMLVLPEAIRGHATGLGLAEDRLIGVDSGSEVRGAGFRVRAIPSAHEEFDRDPSGRHPYLGFIIEAAGLRLYHSGDTLAYEGLAEALGGERFDVMFLPINGRAPSRGVAGNMSAAEAVDLAARVRPRYLVPHHYDMFTFNTVPVHEFEDQARRLPAGVEPKVLKCGERWEIQP</sequence>
<dbReference type="InterPro" id="IPR001279">
    <property type="entry name" value="Metallo-B-lactamas"/>
</dbReference>
<dbReference type="SMART" id="SM00849">
    <property type="entry name" value="Lactamase_B"/>
    <property type="match status" value="1"/>
</dbReference>
<evidence type="ECO:0000259" key="2">
    <source>
        <dbReference type="SMART" id="SM00849"/>
    </source>
</evidence>
<comment type="caution">
    <text evidence="3">The sequence shown here is derived from an EMBL/GenBank/DDBJ whole genome shotgun (WGS) entry which is preliminary data.</text>
</comment>
<keyword evidence="4" id="KW-1185">Reference proteome</keyword>
<dbReference type="EMBL" id="JARRAG010000001">
    <property type="protein sequence ID" value="MDG3003062.1"/>
    <property type="molecule type" value="Genomic_DNA"/>
</dbReference>
<dbReference type="InterPro" id="IPR036866">
    <property type="entry name" value="RibonucZ/Hydroxyglut_hydro"/>
</dbReference>